<dbReference type="AlphaFoldDB" id="A0A0N4Y1K6"/>
<feature type="domain" description="Fungal lipase-type" evidence="1">
    <location>
        <begin position="68"/>
        <end position="189"/>
    </location>
</feature>
<dbReference type="STRING" id="27835.A0A0N4Y1K6"/>
<dbReference type="InterPro" id="IPR029058">
    <property type="entry name" value="AB_hydrolase_fold"/>
</dbReference>
<name>A0A0N4Y1K6_NIPBR</name>
<evidence type="ECO:0000313" key="3">
    <source>
        <dbReference type="Proteomes" id="UP000271162"/>
    </source>
</evidence>
<sequence>MCEWCEEFHSCNHFLLNFCTIETRIWHPFNCPLTAPQGTYDENFARTVVLPLIGSSSASSKSELLDEAISFVFHRKVNFSPTGGRVVEYYLHAFRAIWENGMREDFDSVLKEHPRSQIWCFGHSLGGGMASLAAAQISAMYGRRSSIHLITMGQPRIGDISFAVGHGKLVPNSVRIVHNQDPIPGLPPRVYLLGELVDRYAHHRYEVTNSFRRQQKIEIQIEVRYPFNMSQGAQYDINPLPERLSDIPFIFRAHPYAHLTYFNSNLSSWHHHGCQR</sequence>
<proteinExistence type="predicted"/>
<dbReference type="CDD" id="cd00519">
    <property type="entry name" value="Lipase_3"/>
    <property type="match status" value="1"/>
</dbReference>
<gene>
    <name evidence="2" type="ORF">NBR_LOCUS9510</name>
</gene>
<keyword evidence="3" id="KW-1185">Reference proteome</keyword>
<evidence type="ECO:0000313" key="2">
    <source>
        <dbReference type="EMBL" id="VDL73099.1"/>
    </source>
</evidence>
<protein>
    <submittedName>
        <fullName evidence="4">Lipase_3 domain-containing protein</fullName>
    </submittedName>
</protein>
<dbReference type="WBParaSite" id="NBR_0000950901-mRNA-1">
    <property type="protein sequence ID" value="NBR_0000950901-mRNA-1"/>
    <property type="gene ID" value="NBR_0000950901"/>
</dbReference>
<accession>A0A0N4Y1K6</accession>
<reference evidence="2 3" key="2">
    <citation type="submission" date="2018-11" db="EMBL/GenBank/DDBJ databases">
        <authorList>
            <consortium name="Pathogen Informatics"/>
        </authorList>
    </citation>
    <scope>NUCLEOTIDE SEQUENCE [LARGE SCALE GENOMIC DNA]</scope>
</reference>
<dbReference type="Proteomes" id="UP000271162">
    <property type="component" value="Unassembled WGS sequence"/>
</dbReference>
<dbReference type="GO" id="GO:0006629">
    <property type="term" value="P:lipid metabolic process"/>
    <property type="evidence" value="ECO:0007669"/>
    <property type="project" value="InterPro"/>
</dbReference>
<evidence type="ECO:0000313" key="4">
    <source>
        <dbReference type="WBParaSite" id="NBR_0000950901-mRNA-1"/>
    </source>
</evidence>
<evidence type="ECO:0000259" key="1">
    <source>
        <dbReference type="Pfam" id="PF01764"/>
    </source>
</evidence>
<dbReference type="InterPro" id="IPR002921">
    <property type="entry name" value="Fungal_lipase-type"/>
</dbReference>
<dbReference type="EMBL" id="UYSL01020151">
    <property type="protein sequence ID" value="VDL73099.1"/>
    <property type="molecule type" value="Genomic_DNA"/>
</dbReference>
<dbReference type="PANTHER" id="PTHR45908:SF18">
    <property type="entry name" value="FUNGAL LIPASE-LIKE DOMAIN-CONTAINING PROTEIN"/>
    <property type="match status" value="1"/>
</dbReference>
<dbReference type="Pfam" id="PF01764">
    <property type="entry name" value="Lipase_3"/>
    <property type="match status" value="1"/>
</dbReference>
<dbReference type="SUPFAM" id="SSF53474">
    <property type="entry name" value="alpha/beta-Hydrolases"/>
    <property type="match status" value="1"/>
</dbReference>
<organism evidence="4">
    <name type="scientific">Nippostrongylus brasiliensis</name>
    <name type="common">Rat hookworm</name>
    <dbReference type="NCBI Taxonomy" id="27835"/>
    <lineage>
        <taxon>Eukaryota</taxon>
        <taxon>Metazoa</taxon>
        <taxon>Ecdysozoa</taxon>
        <taxon>Nematoda</taxon>
        <taxon>Chromadorea</taxon>
        <taxon>Rhabditida</taxon>
        <taxon>Rhabditina</taxon>
        <taxon>Rhabditomorpha</taxon>
        <taxon>Strongyloidea</taxon>
        <taxon>Heligmosomidae</taxon>
        <taxon>Nippostrongylus</taxon>
    </lineage>
</organism>
<dbReference type="PANTHER" id="PTHR45908">
    <property type="entry name" value="PROTEIN CBG11750-RELATED"/>
    <property type="match status" value="1"/>
</dbReference>
<dbReference type="OMA" id="CFAYSAY"/>
<reference evidence="4" key="1">
    <citation type="submission" date="2017-02" db="UniProtKB">
        <authorList>
            <consortium name="WormBaseParasite"/>
        </authorList>
    </citation>
    <scope>IDENTIFICATION</scope>
</reference>
<dbReference type="Gene3D" id="3.40.50.1820">
    <property type="entry name" value="alpha/beta hydrolase"/>
    <property type="match status" value="1"/>
</dbReference>